<evidence type="ECO:0000313" key="4">
    <source>
        <dbReference type="Proteomes" id="UP000013750"/>
    </source>
</evidence>
<name>R2Y889_9ENTE</name>
<gene>
    <name evidence="3" type="ORF">I592_03691</name>
    <name evidence="2" type="ORF">UKC_00670</name>
</gene>
<keyword evidence="5" id="KW-1185">Reference proteome</keyword>
<dbReference type="Pfam" id="PF10031">
    <property type="entry name" value="DUF2273"/>
    <property type="match status" value="1"/>
</dbReference>
<reference evidence="2 4" key="1">
    <citation type="submission" date="2013-02" db="EMBL/GenBank/DDBJ databases">
        <title>The Genome Sequence of Enterococcus gilvus ATCC BAA-350.</title>
        <authorList>
            <consortium name="The Broad Institute Genome Sequencing Platform"/>
            <consortium name="The Broad Institute Genome Sequencing Center for Infectious Disease"/>
            <person name="Earl A.M."/>
            <person name="Gilmore M.S."/>
            <person name="Lebreton F."/>
            <person name="Walker B."/>
            <person name="Young S.K."/>
            <person name="Zeng Q."/>
            <person name="Gargeya S."/>
            <person name="Fitzgerald M."/>
            <person name="Haas B."/>
            <person name="Abouelleil A."/>
            <person name="Alvarado L."/>
            <person name="Arachchi H.M."/>
            <person name="Berlin A.M."/>
            <person name="Chapman S.B."/>
            <person name="Dewar J."/>
            <person name="Goldberg J."/>
            <person name="Griggs A."/>
            <person name="Gujja S."/>
            <person name="Hansen M."/>
            <person name="Howarth C."/>
            <person name="Imamovic A."/>
            <person name="Larimer J."/>
            <person name="McCowan C."/>
            <person name="Murphy C."/>
            <person name="Neiman D."/>
            <person name="Pearson M."/>
            <person name="Priest M."/>
            <person name="Roberts A."/>
            <person name="Saif S."/>
            <person name="Shea T."/>
            <person name="Sisk P."/>
            <person name="Sykes S."/>
            <person name="Wortman J."/>
            <person name="Nusbaum C."/>
            <person name="Birren B."/>
        </authorList>
    </citation>
    <scope>NUCLEOTIDE SEQUENCE [LARGE SCALE GENOMIC DNA]</scope>
    <source>
        <strain evidence="2 4">ATCC BAA-350</strain>
    </source>
</reference>
<protein>
    <submittedName>
        <fullName evidence="2">Small integral membrane protein</fullName>
    </submittedName>
</protein>
<evidence type="ECO:0000313" key="5">
    <source>
        <dbReference type="Proteomes" id="UP000014160"/>
    </source>
</evidence>
<dbReference type="EMBL" id="AJDQ01000003">
    <property type="protein sequence ID" value="EOI58597.1"/>
    <property type="molecule type" value="Genomic_DNA"/>
</dbReference>
<keyword evidence="1" id="KW-0472">Membrane</keyword>
<evidence type="ECO:0000256" key="1">
    <source>
        <dbReference type="SAM" id="Phobius"/>
    </source>
</evidence>
<dbReference type="Proteomes" id="UP000014160">
    <property type="component" value="Unassembled WGS sequence"/>
</dbReference>
<dbReference type="AlphaFoldDB" id="R2Y889"/>
<accession>R2Y889</accession>
<comment type="caution">
    <text evidence="2">The sequence shown here is derived from an EMBL/GenBank/DDBJ whole genome shotgun (WGS) entry which is preliminary data.</text>
</comment>
<reference evidence="3 5" key="2">
    <citation type="submission" date="2013-03" db="EMBL/GenBank/DDBJ databases">
        <title>The Genome Sequence of Enterococcus gilvus ATCC BAA-350 (PacBio/Illumina hybrid assembly).</title>
        <authorList>
            <consortium name="The Broad Institute Genomics Platform"/>
            <consortium name="The Broad Institute Genome Sequencing Center for Infectious Disease"/>
            <person name="Earl A."/>
            <person name="Russ C."/>
            <person name="Gilmore M."/>
            <person name="Surin D."/>
            <person name="Walker B."/>
            <person name="Young S."/>
            <person name="Zeng Q."/>
            <person name="Gargeya S."/>
            <person name="Fitzgerald M."/>
            <person name="Haas B."/>
            <person name="Abouelleil A."/>
            <person name="Allen A.W."/>
            <person name="Alvarado L."/>
            <person name="Arachchi H.M."/>
            <person name="Berlin A.M."/>
            <person name="Chapman S.B."/>
            <person name="Gainer-Dewar J."/>
            <person name="Goldberg J."/>
            <person name="Griggs A."/>
            <person name="Gujja S."/>
            <person name="Hansen M."/>
            <person name="Howarth C."/>
            <person name="Imamovic A."/>
            <person name="Ireland A."/>
            <person name="Larimer J."/>
            <person name="McCowan C."/>
            <person name="Murphy C."/>
            <person name="Pearson M."/>
            <person name="Poon T.W."/>
            <person name="Priest M."/>
            <person name="Roberts A."/>
            <person name="Saif S."/>
            <person name="Shea T."/>
            <person name="Sisk P."/>
            <person name="Sykes S."/>
            <person name="Wortman J."/>
            <person name="Nusbaum C."/>
            <person name="Birren B."/>
        </authorList>
    </citation>
    <scope>NUCLEOTIDE SEQUENCE [LARGE SCALE GENOMIC DNA]</scope>
    <source>
        <strain evidence="3 5">ATCC BAA-350</strain>
    </source>
</reference>
<dbReference type="Proteomes" id="UP000013750">
    <property type="component" value="Unassembled WGS sequence"/>
</dbReference>
<dbReference type="EMBL" id="ASWH01000002">
    <property type="protein sequence ID" value="EOW79551.1"/>
    <property type="molecule type" value="Genomic_DNA"/>
</dbReference>
<dbReference type="HOGENOM" id="CLU_192686_5_0_9"/>
<keyword evidence="1" id="KW-1133">Transmembrane helix</keyword>
<keyword evidence="1" id="KW-0812">Transmembrane</keyword>
<dbReference type="RefSeq" id="WP_010779119.1">
    <property type="nucleotide sequence ID" value="NZ_ASWH01000002.1"/>
</dbReference>
<dbReference type="PATRIC" id="fig|1158614.3.peg.692"/>
<proteinExistence type="predicted"/>
<feature type="transmembrane region" description="Helical" evidence="1">
    <location>
        <begin position="36"/>
        <end position="56"/>
    </location>
</feature>
<sequence>MKDLFNNYKLPIIFGGLGLILAILFVSIGFFKTLVIIVLTGLGVALGYYFEQTGLLDEFMYKRKNK</sequence>
<feature type="transmembrane region" description="Helical" evidence="1">
    <location>
        <begin position="12"/>
        <end position="30"/>
    </location>
</feature>
<organism evidence="2 4">
    <name type="scientific">Enterococcus gilvus ATCC BAA-350</name>
    <dbReference type="NCBI Taxonomy" id="1158614"/>
    <lineage>
        <taxon>Bacteria</taxon>
        <taxon>Bacillati</taxon>
        <taxon>Bacillota</taxon>
        <taxon>Bacilli</taxon>
        <taxon>Lactobacillales</taxon>
        <taxon>Enterococcaceae</taxon>
        <taxon>Enterococcus</taxon>
    </lineage>
</organism>
<dbReference type="eggNOG" id="COG5547">
    <property type="taxonomic scope" value="Bacteria"/>
</dbReference>
<evidence type="ECO:0000313" key="3">
    <source>
        <dbReference type="EMBL" id="EOW79551.1"/>
    </source>
</evidence>
<dbReference type="InterPro" id="IPR018730">
    <property type="entry name" value="DUF2273"/>
</dbReference>
<evidence type="ECO:0000313" key="2">
    <source>
        <dbReference type="EMBL" id="EOI58597.1"/>
    </source>
</evidence>
<dbReference type="OrthoDB" id="2194909at2"/>